<sequence length="513" mass="58239">MNASKAKKVTKAEKPTKVKNATKVKKLTKVKVTTEAGSSDDVSKGIWYLDSGCSRHMTGQKNLLANYKEEKGPSVTFAGNGKDYTKGFGVLNNGTTTFRRIAYVDGLKHNLLSISQLCDKDFKVCFTKKTCSVLDKSGKLALSDYRLENVYVINMDSTTIENICFLSKASSDVNWILHKRLFHLNLKTLNTLSSKQQVSALPQHSYAKESLCSACEKGKHSKASFKSNHMSSVTSPLQLLHMDLLGPVNIQFVAGKKYTLVITFSHYGEAELFFSTNHHENHPNVDDDPIIIQPNAKSTFWYSDSTKFRLEAIRLFLTYVVHKDFNVHQMDVKSAFLNGKLSEEVYVEQPQGFSDSKLPNYVYKLDKALYGLKQAPRAWYDTLSSFLISEKFERGKIDNTLFFRKIKGRIILVQIYVYDIVFGSTKPSLCTRFAERMKKKYKMSMMGELTYFLRLQIKKSDKGAFIHQGKYVKDILTKFDLTQTSAMKNPMAPLLTLNKYPDGKLLMSLPIEE</sequence>
<evidence type="ECO:0000313" key="1">
    <source>
        <dbReference type="EMBL" id="KAI3771551.1"/>
    </source>
</evidence>
<reference evidence="2" key="1">
    <citation type="journal article" date="2022" name="Mol. Ecol. Resour.">
        <title>The genomes of chicory, endive, great burdock and yacon provide insights into Asteraceae palaeo-polyploidization history and plant inulin production.</title>
        <authorList>
            <person name="Fan W."/>
            <person name="Wang S."/>
            <person name="Wang H."/>
            <person name="Wang A."/>
            <person name="Jiang F."/>
            <person name="Liu H."/>
            <person name="Zhao H."/>
            <person name="Xu D."/>
            <person name="Zhang Y."/>
        </authorList>
    </citation>
    <scope>NUCLEOTIDE SEQUENCE [LARGE SCALE GENOMIC DNA]</scope>
    <source>
        <strain evidence="2">cv. Niubang</strain>
    </source>
</reference>
<accession>A0ACB9FLG6</accession>
<organism evidence="1 2">
    <name type="scientific">Arctium lappa</name>
    <name type="common">Greater burdock</name>
    <name type="synonym">Lappa major</name>
    <dbReference type="NCBI Taxonomy" id="4217"/>
    <lineage>
        <taxon>Eukaryota</taxon>
        <taxon>Viridiplantae</taxon>
        <taxon>Streptophyta</taxon>
        <taxon>Embryophyta</taxon>
        <taxon>Tracheophyta</taxon>
        <taxon>Spermatophyta</taxon>
        <taxon>Magnoliopsida</taxon>
        <taxon>eudicotyledons</taxon>
        <taxon>Gunneridae</taxon>
        <taxon>Pentapetalae</taxon>
        <taxon>asterids</taxon>
        <taxon>campanulids</taxon>
        <taxon>Asterales</taxon>
        <taxon>Asteraceae</taxon>
        <taxon>Carduoideae</taxon>
        <taxon>Cardueae</taxon>
        <taxon>Arctiinae</taxon>
        <taxon>Arctium</taxon>
    </lineage>
</organism>
<reference evidence="1 2" key="2">
    <citation type="journal article" date="2022" name="Mol. Ecol. Resour.">
        <title>The genomes of chicory, endive, great burdock and yacon provide insights into Asteraceae paleo-polyploidization history and plant inulin production.</title>
        <authorList>
            <person name="Fan W."/>
            <person name="Wang S."/>
            <person name="Wang H."/>
            <person name="Wang A."/>
            <person name="Jiang F."/>
            <person name="Liu H."/>
            <person name="Zhao H."/>
            <person name="Xu D."/>
            <person name="Zhang Y."/>
        </authorList>
    </citation>
    <scope>NUCLEOTIDE SEQUENCE [LARGE SCALE GENOMIC DNA]</scope>
    <source>
        <strain evidence="2">cv. Niubang</strain>
    </source>
</reference>
<name>A0ACB9FLG6_ARCLA</name>
<evidence type="ECO:0000313" key="2">
    <source>
        <dbReference type="Proteomes" id="UP001055879"/>
    </source>
</evidence>
<gene>
    <name evidence="1" type="ORF">L6452_02716</name>
</gene>
<dbReference type="Proteomes" id="UP001055879">
    <property type="component" value="Linkage Group LG01"/>
</dbReference>
<protein>
    <submittedName>
        <fullName evidence="1">Uncharacterized protein</fullName>
    </submittedName>
</protein>
<proteinExistence type="predicted"/>
<comment type="caution">
    <text evidence="1">The sequence shown here is derived from an EMBL/GenBank/DDBJ whole genome shotgun (WGS) entry which is preliminary data.</text>
</comment>
<keyword evidence="2" id="KW-1185">Reference proteome</keyword>
<dbReference type="EMBL" id="CM042047">
    <property type="protein sequence ID" value="KAI3771551.1"/>
    <property type="molecule type" value="Genomic_DNA"/>
</dbReference>